<name>A0A853FZK0_9BURK</name>
<evidence type="ECO:0000259" key="1">
    <source>
        <dbReference type="PROSITE" id="PS51833"/>
    </source>
</evidence>
<dbReference type="InterPro" id="IPR052340">
    <property type="entry name" value="RNase_Y/CdgJ"/>
</dbReference>
<dbReference type="Gene3D" id="3.20.20.450">
    <property type="entry name" value="EAL domain"/>
    <property type="match status" value="1"/>
</dbReference>
<protein>
    <submittedName>
        <fullName evidence="2">HDOD domain-containing protein</fullName>
    </submittedName>
</protein>
<dbReference type="PANTHER" id="PTHR33525">
    <property type="match status" value="1"/>
</dbReference>
<dbReference type="AlphaFoldDB" id="A0A853FZK0"/>
<feature type="domain" description="HDOD" evidence="1">
    <location>
        <begin position="221"/>
        <end position="406"/>
    </location>
</feature>
<dbReference type="SUPFAM" id="SSF109604">
    <property type="entry name" value="HD-domain/PDEase-like"/>
    <property type="match status" value="1"/>
</dbReference>
<dbReference type="InterPro" id="IPR001633">
    <property type="entry name" value="EAL_dom"/>
</dbReference>
<dbReference type="InterPro" id="IPR035919">
    <property type="entry name" value="EAL_sf"/>
</dbReference>
<reference evidence="2 3" key="1">
    <citation type="submission" date="2020-07" db="EMBL/GenBank/DDBJ databases">
        <title>Taxonomic revisions and descriptions of new bacterial species based on genomic comparisons in the high-G+C-content subgroup of the family Alcaligenaceae.</title>
        <authorList>
            <person name="Szabo A."/>
            <person name="Felfoldi T."/>
        </authorList>
    </citation>
    <scope>NUCLEOTIDE SEQUENCE [LARGE SCALE GENOMIC DNA]</scope>
    <source>
        <strain evidence="2 3">LMG 24012</strain>
    </source>
</reference>
<dbReference type="Pfam" id="PF08668">
    <property type="entry name" value="HDOD"/>
    <property type="match status" value="1"/>
</dbReference>
<accession>A0A853FZK0</accession>
<dbReference type="SMART" id="SM00052">
    <property type="entry name" value="EAL"/>
    <property type="match status" value="1"/>
</dbReference>
<dbReference type="RefSeq" id="WP_180156219.1">
    <property type="nucleotide sequence ID" value="NZ_JACCEM010000007.1"/>
</dbReference>
<sequence length="421" mass="47113">MTAYSTSDRSDSGLMQESLPLQNYCIAMQPICDGDLKHVGDELLYRDSATATFANVADDQAVVATARVYHIAFYEIGIERLVGKRRMFVNAPRDMLLKPELLPSNPDQLVIEVLEDVAGDPEVVESLRRIRSRGFDVALDDFVLTPETEPLLEVATIVKVDMLQPFDEPAVARYKRMGLRLMAEKVEDFDSFERLRAMGFELFQGYFYARPETQKTLSNTRNNNHAALMRLVSALYRCNTDFKEIERIIAQDAALTFLLLKYANSARFHYRGKIETIFQVLLALGLKPVRNMAITMLIANNGPASKLLLSRALTRADMCERLAKPSMLGAESAFLAGLLSMMGPLLGKPLPELMKDLSLSADLIDAVLTRGGPLGVLLKDVEAFENANTAGWTPERVETFNRTWMKSQVWTTEILSMVDAV</sequence>
<dbReference type="Proteomes" id="UP000559809">
    <property type="component" value="Unassembled WGS sequence"/>
</dbReference>
<dbReference type="PROSITE" id="PS51833">
    <property type="entry name" value="HDOD"/>
    <property type="match status" value="1"/>
</dbReference>
<proteinExistence type="predicted"/>
<dbReference type="Gene3D" id="1.10.3210.10">
    <property type="entry name" value="Hypothetical protein af1432"/>
    <property type="match status" value="1"/>
</dbReference>
<dbReference type="InterPro" id="IPR014408">
    <property type="entry name" value="dGMP_Pdiesterase_EAL/HD-GYP"/>
</dbReference>
<evidence type="ECO:0000313" key="2">
    <source>
        <dbReference type="EMBL" id="NYT50358.1"/>
    </source>
</evidence>
<dbReference type="PIRSF" id="PIRSF003180">
    <property type="entry name" value="DiGMPpdiest_YuxH"/>
    <property type="match status" value="1"/>
</dbReference>
<dbReference type="PANTHER" id="PTHR33525:SF4">
    <property type="entry name" value="CYCLIC DI-GMP PHOSPHODIESTERASE CDGJ"/>
    <property type="match status" value="1"/>
</dbReference>
<evidence type="ECO:0000313" key="3">
    <source>
        <dbReference type="Proteomes" id="UP000559809"/>
    </source>
</evidence>
<dbReference type="SUPFAM" id="SSF141868">
    <property type="entry name" value="EAL domain-like"/>
    <property type="match status" value="1"/>
</dbReference>
<dbReference type="InterPro" id="IPR013976">
    <property type="entry name" value="HDOD"/>
</dbReference>
<comment type="caution">
    <text evidence="2">The sequence shown here is derived from an EMBL/GenBank/DDBJ whole genome shotgun (WGS) entry which is preliminary data.</text>
</comment>
<gene>
    <name evidence="2" type="ORF">H0A72_13655</name>
</gene>
<dbReference type="EMBL" id="JACCEM010000007">
    <property type="protein sequence ID" value="NYT50358.1"/>
    <property type="molecule type" value="Genomic_DNA"/>
</dbReference>
<keyword evidence="3" id="KW-1185">Reference proteome</keyword>
<organism evidence="2 3">
    <name type="scientific">Parapusillimonas granuli</name>
    <dbReference type="NCBI Taxonomy" id="380911"/>
    <lineage>
        <taxon>Bacteria</taxon>
        <taxon>Pseudomonadati</taxon>
        <taxon>Pseudomonadota</taxon>
        <taxon>Betaproteobacteria</taxon>
        <taxon>Burkholderiales</taxon>
        <taxon>Alcaligenaceae</taxon>
        <taxon>Parapusillimonas</taxon>
    </lineage>
</organism>